<accession>A0ACC1N1T1</accession>
<name>A0ACC1N1T1_9PEZI</name>
<evidence type="ECO:0000313" key="1">
    <source>
        <dbReference type="EMBL" id="KAJ2973222.1"/>
    </source>
</evidence>
<organism evidence="1 2">
    <name type="scientific">Xylaria curta</name>
    <dbReference type="NCBI Taxonomy" id="42375"/>
    <lineage>
        <taxon>Eukaryota</taxon>
        <taxon>Fungi</taxon>
        <taxon>Dikarya</taxon>
        <taxon>Ascomycota</taxon>
        <taxon>Pezizomycotina</taxon>
        <taxon>Sordariomycetes</taxon>
        <taxon>Xylariomycetidae</taxon>
        <taxon>Xylariales</taxon>
        <taxon>Xylariaceae</taxon>
        <taxon>Xylaria</taxon>
    </lineage>
</organism>
<keyword evidence="2" id="KW-1185">Reference proteome</keyword>
<dbReference type="Proteomes" id="UP001143856">
    <property type="component" value="Unassembled WGS sequence"/>
</dbReference>
<evidence type="ECO:0000313" key="2">
    <source>
        <dbReference type="Proteomes" id="UP001143856"/>
    </source>
</evidence>
<reference evidence="1" key="1">
    <citation type="submission" date="2022-10" db="EMBL/GenBank/DDBJ databases">
        <title>Genome Sequence of Xylaria curta.</title>
        <authorList>
            <person name="Buettner E."/>
        </authorList>
    </citation>
    <scope>NUCLEOTIDE SEQUENCE</scope>
    <source>
        <strain evidence="1">Babe10</strain>
    </source>
</reference>
<protein>
    <submittedName>
        <fullName evidence="1">Uncharacterized protein</fullName>
    </submittedName>
</protein>
<sequence>MDVLAKRATELFDSSSICQRTPNNIDLILRLTIIQDNKCTRYRTSSANIEPLLEGVGSSPTVQFIGIPVDEKDGRLPIYSTVLKRLITKQLKIDPCVLTFITKWHNGFHRIDNAISSSYIMGTSMYILIWSFNHKLCSTAGLLLDRLGFGYEDIVSDYLDQFHAYHRSPRYLAFVACYATWDVLDRNTYEFDLSNIEHIETVTAFASDGNNSVLLHRHKTETIMSWVKMVAHIHINLASKLRVVNMMYAVMKGVLDNHDPSQTSESCYDNSTEGGDNLNTAVHLLAGHIKAYEGYINYLKERADTLSTVVGFLFFRRNKIRANRTPLQVFALLTHEDSAVSTDIAKASQALAEYSALLTEQAKRDSSGMKSITIITMAFLPATFFATLFAVPTLDWKGSPIVTSDFWIYWAFTLPTTAFVFLLWLSLTYRTHLVAFVARLFRDK</sequence>
<gene>
    <name evidence="1" type="ORF">NUW58_g8991</name>
</gene>
<dbReference type="EMBL" id="JAPDGR010002996">
    <property type="protein sequence ID" value="KAJ2973222.1"/>
    <property type="molecule type" value="Genomic_DNA"/>
</dbReference>
<proteinExistence type="predicted"/>
<comment type="caution">
    <text evidence="1">The sequence shown here is derived from an EMBL/GenBank/DDBJ whole genome shotgun (WGS) entry which is preliminary data.</text>
</comment>